<dbReference type="RefSeq" id="WP_078745282.1">
    <property type="nucleotide sequence ID" value="NZ_FUXG01000010.1"/>
</dbReference>
<reference evidence="2 3" key="1">
    <citation type="submission" date="2017-01" db="EMBL/GenBank/DDBJ databases">
        <title>Genome Sequencing of a Marine Spirillum, Oceanospirillum multiglobuliferum ATCC 33336, from Japan.</title>
        <authorList>
            <person name="Carney J.G."/>
            <person name="Trachtenberg A.M."/>
            <person name="Rheaume B.A."/>
            <person name="Linnane J.D."/>
            <person name="Pitts N.L."/>
            <person name="Mykles D.L."/>
            <person name="Maclea K.S."/>
        </authorList>
    </citation>
    <scope>NUCLEOTIDE SEQUENCE [LARGE SCALE GENOMIC DNA]</scope>
    <source>
        <strain evidence="2 3">ATCC 33336</strain>
    </source>
</reference>
<dbReference type="PANTHER" id="PTHR34400">
    <property type="match status" value="1"/>
</dbReference>
<evidence type="ECO:0000313" key="3">
    <source>
        <dbReference type="Proteomes" id="UP000191418"/>
    </source>
</evidence>
<dbReference type="InterPro" id="IPR026820">
    <property type="entry name" value="VioB/RebD_dom"/>
</dbReference>
<dbReference type="EMBL" id="MTSM01000009">
    <property type="protein sequence ID" value="OPX55445.1"/>
    <property type="molecule type" value="Genomic_DNA"/>
</dbReference>
<evidence type="ECO:0000313" key="2">
    <source>
        <dbReference type="EMBL" id="OPX55445.1"/>
    </source>
</evidence>
<dbReference type="OrthoDB" id="9800162at2"/>
<proteinExistence type="predicted"/>
<dbReference type="InterPro" id="IPR012347">
    <property type="entry name" value="Ferritin-like"/>
</dbReference>
<protein>
    <recommendedName>
        <fullName evidence="1">Iminophenyl-pyruvate dimer synthase domain-containing protein</fullName>
    </recommendedName>
</protein>
<dbReference type="Gene3D" id="1.20.1260.10">
    <property type="match status" value="1"/>
</dbReference>
<dbReference type="PANTHER" id="PTHR34400:SF4">
    <property type="entry name" value="MEMBRANE PROTEIN"/>
    <property type="match status" value="1"/>
</dbReference>
<sequence>MLATATPKHSAAGEGLVYSRLAFAQKPTLLKAIQTAIQVELSTIPAYYTALLSMKDTASDAYRLTRSVLMEEMFHVYQACGLLISIGGKPILTGDAVPTYPGYLPGFEHSAMPYIALRRASVEVFSDVFMVIEKPGVDGPPLEGEGFETIGQFYSAIAQGINDFVKYTYDENIKQWVELSPEEQLKAEAELFKQDPEMTQWQDFYFGKFGGKYVKVTNLTSAAAAINEIVKQGEGAIAPNEIQSIMPFEKYGVYNHYGERVDGTFGPILGTTIELSHYYSFQKIAQGKVPFPPTYAITSEPDINAYLNVNAKKLAQAFNVFYSTLMRSLQQSFCSGEDNNNLFFKVAITIMHSIVPVLGSSIMQLPTRENGDSSVGPNAAPTFEYVPELFSRGIELIQEVVGALPPSRSGAPLKEVLEGILASASHIEALCDQQSI</sequence>
<comment type="caution">
    <text evidence="2">The sequence shown here is derived from an EMBL/GenBank/DDBJ whole genome shotgun (WGS) entry which is preliminary data.</text>
</comment>
<gene>
    <name evidence="2" type="ORF">BTE48_08620</name>
</gene>
<organism evidence="2 3">
    <name type="scientific">Oceanospirillum multiglobuliferum</name>
    <dbReference type="NCBI Taxonomy" id="64969"/>
    <lineage>
        <taxon>Bacteria</taxon>
        <taxon>Pseudomonadati</taxon>
        <taxon>Pseudomonadota</taxon>
        <taxon>Gammaproteobacteria</taxon>
        <taxon>Oceanospirillales</taxon>
        <taxon>Oceanospirillaceae</taxon>
        <taxon>Oceanospirillum</taxon>
    </lineage>
</organism>
<evidence type="ECO:0000259" key="1">
    <source>
        <dbReference type="Pfam" id="PF12902"/>
    </source>
</evidence>
<dbReference type="STRING" id="64969.SAMN02745127_01679"/>
<feature type="domain" description="Iminophenyl-pyruvate dimer synthase" evidence="1">
    <location>
        <begin position="33"/>
        <end position="285"/>
    </location>
</feature>
<accession>A0A1T4PZ16</accession>
<dbReference type="Proteomes" id="UP000191418">
    <property type="component" value="Unassembled WGS sequence"/>
</dbReference>
<keyword evidence="3" id="KW-1185">Reference proteome</keyword>
<dbReference type="AlphaFoldDB" id="A0A1T4PZ16"/>
<dbReference type="Pfam" id="PF12902">
    <property type="entry name" value="Ferritin-like"/>
    <property type="match status" value="1"/>
</dbReference>
<name>A0A1T4PZ16_9GAMM</name>